<dbReference type="AlphaFoldDB" id="A0AAP3E797"/>
<accession>A0AAP3E797</accession>
<dbReference type="RefSeq" id="WP_342808352.1">
    <property type="nucleotide sequence ID" value="NZ_JAOPJZ010000005.1"/>
</dbReference>
<organism evidence="5 6">
    <name type="scientific">Natronosalvus hydrolyticus</name>
    <dbReference type="NCBI Taxonomy" id="2979988"/>
    <lineage>
        <taxon>Archaea</taxon>
        <taxon>Methanobacteriati</taxon>
        <taxon>Methanobacteriota</taxon>
        <taxon>Stenosarchaea group</taxon>
        <taxon>Halobacteria</taxon>
        <taxon>Halobacteriales</taxon>
        <taxon>Natrialbaceae</taxon>
        <taxon>Natronosalvus</taxon>
    </lineage>
</organism>
<evidence type="ECO:0000259" key="3">
    <source>
        <dbReference type="Pfam" id="PF04967"/>
    </source>
</evidence>
<proteinExistence type="predicted"/>
<evidence type="ECO:0000313" key="5">
    <source>
        <dbReference type="EMBL" id="MCU4752004.1"/>
    </source>
</evidence>
<dbReference type="PANTHER" id="PTHR34236:SF1">
    <property type="entry name" value="DIMETHYL SULFOXIDE REDUCTASE TRANSCRIPTIONAL ACTIVATOR"/>
    <property type="match status" value="1"/>
</dbReference>
<gene>
    <name evidence="5" type="ORF">OB919_08410</name>
</gene>
<dbReference type="EMBL" id="JAOPJZ010000005">
    <property type="protein sequence ID" value="MCU4752004.1"/>
    <property type="molecule type" value="Genomic_DNA"/>
</dbReference>
<name>A0AAP3E797_9EURY</name>
<dbReference type="InterPro" id="IPR056433">
    <property type="entry name" value="DmsR-like_N"/>
</dbReference>
<evidence type="ECO:0000256" key="2">
    <source>
        <dbReference type="ARBA" id="ARBA00023163"/>
    </source>
</evidence>
<dbReference type="Proteomes" id="UP001321047">
    <property type="component" value="Unassembled WGS sequence"/>
</dbReference>
<evidence type="ECO:0000256" key="1">
    <source>
        <dbReference type="ARBA" id="ARBA00023015"/>
    </source>
</evidence>
<sequence length="210" mass="23213">MGQSAFGNSHDTKVNPLRATLLVKPPANSFCPIIREADNSTIVSQNIPSDKSECHTCHCEVRAEDRANEHTSFISAEMDSSCICTAAAEHECIFSIKSVRNGSFVVSIIVKERETLTGIVNSLREIDASVSLERLTRTCDDDDSWFEINTSKITDKQREAVHLAVELGYYDRPRQADLEVLADRLDISRSAVSQRLNAAEVTLVQSLVGE</sequence>
<keyword evidence="1" id="KW-0805">Transcription regulation</keyword>
<evidence type="ECO:0000259" key="4">
    <source>
        <dbReference type="Pfam" id="PF24277"/>
    </source>
</evidence>
<evidence type="ECO:0000313" key="6">
    <source>
        <dbReference type="Proteomes" id="UP001321047"/>
    </source>
</evidence>
<dbReference type="InterPro" id="IPR007050">
    <property type="entry name" value="HTH_bacterioopsin"/>
</dbReference>
<protein>
    <submittedName>
        <fullName evidence="5">Helix-turn-helix domain-containing protein</fullName>
    </submittedName>
</protein>
<dbReference type="Pfam" id="PF04967">
    <property type="entry name" value="HTH_10"/>
    <property type="match status" value="1"/>
</dbReference>
<comment type="caution">
    <text evidence="5">The sequence shown here is derived from an EMBL/GenBank/DDBJ whole genome shotgun (WGS) entry which is preliminary data.</text>
</comment>
<reference evidence="5 6" key="1">
    <citation type="submission" date="2022-09" db="EMBL/GenBank/DDBJ databases">
        <title>Enrichment on poylsaccharides allowed isolation of novel metabolic and taxonomic groups of Haloarchaea.</title>
        <authorList>
            <person name="Sorokin D.Y."/>
            <person name="Elcheninov A.G."/>
            <person name="Khizhniak T.V."/>
            <person name="Kolganova T.V."/>
            <person name="Kublanov I.V."/>
        </authorList>
    </citation>
    <scope>NUCLEOTIDE SEQUENCE [LARGE SCALE GENOMIC DNA]</scope>
    <source>
        <strain evidence="5 6">AArc-curdl1</strain>
    </source>
</reference>
<feature type="domain" description="HTH bat-type" evidence="3">
    <location>
        <begin position="153"/>
        <end position="204"/>
    </location>
</feature>
<feature type="domain" description="DmsR-like N-terminal" evidence="4">
    <location>
        <begin position="74"/>
        <end position="137"/>
    </location>
</feature>
<keyword evidence="6" id="KW-1185">Reference proteome</keyword>
<dbReference type="PANTHER" id="PTHR34236">
    <property type="entry name" value="DIMETHYL SULFOXIDE REDUCTASE TRANSCRIPTIONAL ACTIVATOR"/>
    <property type="match status" value="1"/>
</dbReference>
<keyword evidence="2" id="KW-0804">Transcription</keyword>
<dbReference type="Pfam" id="PF24277">
    <property type="entry name" value="DmsR_N"/>
    <property type="match status" value="1"/>
</dbReference>